<evidence type="ECO:0000256" key="2">
    <source>
        <dbReference type="SAM" id="Coils"/>
    </source>
</evidence>
<feature type="coiled-coil region" evidence="2">
    <location>
        <begin position="580"/>
        <end position="633"/>
    </location>
</feature>
<dbReference type="Pfam" id="PF10145">
    <property type="entry name" value="PhageMin_Tail"/>
    <property type="match status" value="1"/>
</dbReference>
<evidence type="ECO:0000313" key="5">
    <source>
        <dbReference type="Proteomes" id="UP000487649"/>
    </source>
</evidence>
<name>A0A9X4XGI6_9FIRM</name>
<dbReference type="PANTHER" id="PTHR37813:SF1">
    <property type="entry name" value="FELS-2 PROPHAGE PROTEIN"/>
    <property type="match status" value="1"/>
</dbReference>
<dbReference type="EMBL" id="WMQE01000067">
    <property type="protein sequence ID" value="MTK22839.1"/>
    <property type="molecule type" value="Genomic_DNA"/>
</dbReference>
<reference evidence="4 5" key="1">
    <citation type="journal article" date="2019" name="Nat. Med.">
        <title>A library of human gut bacterial isolates paired with longitudinal multiomics data enables mechanistic microbiome research.</title>
        <authorList>
            <person name="Poyet M."/>
            <person name="Groussin M."/>
            <person name="Gibbons S.M."/>
            <person name="Avila-Pacheco J."/>
            <person name="Jiang X."/>
            <person name="Kearney S.M."/>
            <person name="Perrotta A.R."/>
            <person name="Berdy B."/>
            <person name="Zhao S."/>
            <person name="Lieberman T.D."/>
            <person name="Swanson P.K."/>
            <person name="Smith M."/>
            <person name="Roesemann S."/>
            <person name="Alexander J.E."/>
            <person name="Rich S.A."/>
            <person name="Livny J."/>
            <person name="Vlamakis H."/>
            <person name="Clish C."/>
            <person name="Bullock K."/>
            <person name="Deik A."/>
            <person name="Scott J."/>
            <person name="Pierce K.A."/>
            <person name="Xavier R.J."/>
            <person name="Alm E.J."/>
        </authorList>
    </citation>
    <scope>NUCLEOTIDE SEQUENCE [LARGE SCALE GENOMIC DNA]</scope>
    <source>
        <strain evidence="4 5">BIOML-A198</strain>
    </source>
</reference>
<gene>
    <name evidence="4" type="ORF">GMA92_15705</name>
</gene>
<accession>A0A9X4XGI6</accession>
<keyword evidence="2" id="KW-0175">Coiled coil</keyword>
<dbReference type="AlphaFoldDB" id="A0A9X4XGI6"/>
<dbReference type="NCBIfam" id="TIGR01760">
    <property type="entry name" value="tape_meas_TP901"/>
    <property type="match status" value="1"/>
</dbReference>
<proteinExistence type="predicted"/>
<dbReference type="InterPro" id="IPR010090">
    <property type="entry name" value="Phage_tape_meas"/>
</dbReference>
<protein>
    <submittedName>
        <fullName evidence="4">Phage tail tape measure protein</fullName>
    </submittedName>
</protein>
<comment type="caution">
    <text evidence="4">The sequence shown here is derived from an EMBL/GenBank/DDBJ whole genome shotgun (WGS) entry which is preliminary data.</text>
</comment>
<evidence type="ECO:0000256" key="1">
    <source>
        <dbReference type="ARBA" id="ARBA00022612"/>
    </source>
</evidence>
<feature type="non-terminal residue" evidence="4">
    <location>
        <position position="1"/>
    </location>
</feature>
<keyword evidence="1" id="KW-1188">Viral release from host cell</keyword>
<evidence type="ECO:0000259" key="3">
    <source>
        <dbReference type="Pfam" id="PF10145"/>
    </source>
</evidence>
<sequence>ANINTLLDDTKNLDKYKNKILELSDETGIAIGTVSDGMYQAISSLGDLGDETTEIFETMTKSAKAGGAEVSDAVSLISAGMKGYGQVNDETAKKISDLAFQTAKLGVTTFPEMASSMKALFPLSSTLNMSLEELFGSMATLTGVTGNTAEVSTQLKAVFSNLIKPTTAMQKLIEKYGYSNSQAMLEAKGFVGVLEILQKETGGSSDKMGELFSSTEALTAVLALTGEQYDNFISKSAQMENAAGATNTALNKIESTKSDELQRSLNELKNSFIDLGEAAIPMIDKFIGIVNKVTDVIKDMDEETLNSIVNMTAMGIAVGVSGKAIGGTVSTVGTLSKGLSTAIGWASKFGGTAAAAGTAASTAAGATGMGAMVSSLGAMAVAAGPWLLAGAAVVGTGVAIHHQMSQEVIPTVDLFADTLVASGTAMTQYGEITTYTTQTICEETQKQVQAYLDMDVATRETLMNLYVDSTTLTSEMATTITQTYSEMGTMIKEELQKDKEDELAILTEAFRNHSGIRAAEQVDILEKTRTYYEDKAKMIETNETAITAIYEQAANEKRALTETEVNTITALQNQMRDDAVTALSEQAAEAEVILSRMKDKDIEITAEMASEKIKSLNEQRDAVIEAAETERDEKVKAYIDMRDKTGAISDEQYEKLVESANKQCDETIAAAQKTRDESVDKIFEMNEELITNVDTTTGDIITKWQRLFGNWDKWEPKKKTTVIENKTINTVMTRRVSESGNKSTYKALNDAMYNQLQRSMMSQLETLARFRGSQRHNYANQNINLTPQFEGQVSIVLDDNYIIKKNVTFIDRTLAKRNKQMSFGGLQSG</sequence>
<evidence type="ECO:0000313" key="4">
    <source>
        <dbReference type="EMBL" id="MTK22839.1"/>
    </source>
</evidence>
<dbReference type="Proteomes" id="UP000487649">
    <property type="component" value="Unassembled WGS sequence"/>
</dbReference>
<feature type="domain" description="Phage tail tape measure protein" evidence="3">
    <location>
        <begin position="18"/>
        <end position="207"/>
    </location>
</feature>
<dbReference type="PANTHER" id="PTHR37813">
    <property type="entry name" value="FELS-2 PROPHAGE PROTEIN"/>
    <property type="match status" value="1"/>
</dbReference>
<organism evidence="4 5">
    <name type="scientific">Turicibacter sanguinis</name>
    <dbReference type="NCBI Taxonomy" id="154288"/>
    <lineage>
        <taxon>Bacteria</taxon>
        <taxon>Bacillati</taxon>
        <taxon>Bacillota</taxon>
        <taxon>Erysipelotrichia</taxon>
        <taxon>Erysipelotrichales</taxon>
        <taxon>Turicibacteraceae</taxon>
        <taxon>Turicibacter</taxon>
    </lineage>
</organism>